<accession>T1J8L5</accession>
<dbReference type="GO" id="GO:0003677">
    <property type="term" value="F:DNA binding"/>
    <property type="evidence" value="ECO:0007669"/>
    <property type="project" value="UniProtKB-UniRule"/>
</dbReference>
<dbReference type="EC" id="3.1.22.-" evidence="13"/>
<reference evidence="16" key="1">
    <citation type="submission" date="2011-05" db="EMBL/GenBank/DDBJ databases">
        <authorList>
            <person name="Richards S.R."/>
            <person name="Qu J."/>
            <person name="Jiang H."/>
            <person name="Jhangiani S.N."/>
            <person name="Agravi P."/>
            <person name="Goodspeed R."/>
            <person name="Gross S."/>
            <person name="Mandapat C."/>
            <person name="Jackson L."/>
            <person name="Mathew T."/>
            <person name="Pu L."/>
            <person name="Thornton R."/>
            <person name="Saada N."/>
            <person name="Wilczek-Boney K.B."/>
            <person name="Lee S."/>
            <person name="Kovar C."/>
            <person name="Wu Y."/>
            <person name="Scherer S.E."/>
            <person name="Worley K.C."/>
            <person name="Muzny D.M."/>
            <person name="Gibbs R."/>
        </authorList>
    </citation>
    <scope>NUCLEOTIDE SEQUENCE</scope>
    <source>
        <strain evidence="16">Brora</strain>
    </source>
</reference>
<dbReference type="Pfam" id="PF02732">
    <property type="entry name" value="ERCC4"/>
    <property type="match status" value="1"/>
</dbReference>
<evidence type="ECO:0000256" key="9">
    <source>
        <dbReference type="ARBA" id="ARBA00022842"/>
    </source>
</evidence>
<evidence type="ECO:0000256" key="8">
    <source>
        <dbReference type="ARBA" id="ARBA00022801"/>
    </source>
</evidence>
<comment type="similarity">
    <text evidence="3 13">Belongs to the XPF family.</text>
</comment>
<evidence type="ECO:0000256" key="1">
    <source>
        <dbReference type="ARBA" id="ARBA00001946"/>
    </source>
</evidence>
<dbReference type="SMART" id="SM00891">
    <property type="entry name" value="ERCC4"/>
    <property type="match status" value="1"/>
</dbReference>
<evidence type="ECO:0000256" key="10">
    <source>
        <dbReference type="ARBA" id="ARBA00023172"/>
    </source>
</evidence>
<evidence type="ECO:0000256" key="4">
    <source>
        <dbReference type="ARBA" id="ARBA00022722"/>
    </source>
</evidence>
<evidence type="ECO:0000256" key="2">
    <source>
        <dbReference type="ARBA" id="ARBA00004123"/>
    </source>
</evidence>
<dbReference type="InterPro" id="IPR011335">
    <property type="entry name" value="Restrct_endonuc-II-like"/>
</dbReference>
<dbReference type="Gene3D" id="3.40.50.10130">
    <property type="match status" value="1"/>
</dbReference>
<dbReference type="Gene3D" id="1.10.150.670">
    <property type="entry name" value="Crossover junction endonuclease EME1, DNA-binding domain"/>
    <property type="match status" value="1"/>
</dbReference>
<dbReference type="FunFam" id="3.40.50.10130:FF:000003">
    <property type="entry name" value="Crossover junction endonuclease MUS81"/>
    <property type="match status" value="1"/>
</dbReference>
<organism evidence="15 16">
    <name type="scientific">Strigamia maritima</name>
    <name type="common">European centipede</name>
    <name type="synonym">Geophilus maritimus</name>
    <dbReference type="NCBI Taxonomy" id="126957"/>
    <lineage>
        <taxon>Eukaryota</taxon>
        <taxon>Metazoa</taxon>
        <taxon>Ecdysozoa</taxon>
        <taxon>Arthropoda</taxon>
        <taxon>Myriapoda</taxon>
        <taxon>Chilopoda</taxon>
        <taxon>Pleurostigmophora</taxon>
        <taxon>Geophilomorpha</taxon>
        <taxon>Linotaeniidae</taxon>
        <taxon>Strigamia</taxon>
    </lineage>
</organism>
<keyword evidence="12 13" id="KW-0539">Nucleus</keyword>
<comment type="function">
    <text evidence="13">Interacts with EME1 to form a DNA structure-specific endonuclease with substrate preference for branched DNA structures with a 5'-end at the branch nick. Typical substrates include 3'-flap structures, D-loops, replication forks and nicked Holliday junctions. May be required in mitosis for the processing of stalled or collapsed replication fork intermediates. May be required in meiosis for the repair of meiosis-specific double strand breaks subsequent to single-end invasion (SEI).</text>
</comment>
<dbReference type="InterPro" id="IPR042530">
    <property type="entry name" value="EME1/EME2_C"/>
</dbReference>
<dbReference type="GO" id="GO:0048257">
    <property type="term" value="F:3'-flap endonuclease activity"/>
    <property type="evidence" value="ECO:0007669"/>
    <property type="project" value="TreeGrafter"/>
</dbReference>
<dbReference type="GO" id="GO:0008821">
    <property type="term" value="F:crossover junction DNA endonuclease activity"/>
    <property type="evidence" value="ECO:0007669"/>
    <property type="project" value="UniProtKB-UniRule"/>
</dbReference>
<dbReference type="EMBL" id="JH431956">
    <property type="status" value="NOT_ANNOTATED_CDS"/>
    <property type="molecule type" value="Genomic_DNA"/>
</dbReference>
<dbReference type="GO" id="GO:0005634">
    <property type="term" value="C:nucleus"/>
    <property type="evidence" value="ECO:0007669"/>
    <property type="project" value="UniProtKB-SubCell"/>
</dbReference>
<evidence type="ECO:0000256" key="12">
    <source>
        <dbReference type="ARBA" id="ARBA00023242"/>
    </source>
</evidence>
<dbReference type="InterPro" id="IPR033309">
    <property type="entry name" value="Mus81"/>
</dbReference>
<keyword evidence="11 13" id="KW-0234">DNA repair</keyword>
<reference evidence="15" key="2">
    <citation type="submission" date="2015-02" db="UniProtKB">
        <authorList>
            <consortium name="EnsemblMetazoa"/>
        </authorList>
    </citation>
    <scope>IDENTIFICATION</scope>
</reference>
<evidence type="ECO:0000256" key="3">
    <source>
        <dbReference type="ARBA" id="ARBA00010015"/>
    </source>
</evidence>
<dbReference type="HOGENOM" id="CLU_1171970_0_0_1"/>
<keyword evidence="5 13" id="KW-0479">Metal-binding</keyword>
<dbReference type="GO" id="GO:0048476">
    <property type="term" value="C:Holliday junction resolvase complex"/>
    <property type="evidence" value="ECO:0007669"/>
    <property type="project" value="UniProtKB-UniRule"/>
</dbReference>
<keyword evidence="9 13" id="KW-0460">Magnesium</keyword>
<keyword evidence="10 13" id="KW-0233">DNA recombination</keyword>
<dbReference type="PhylomeDB" id="T1J8L5"/>
<comment type="subcellular location">
    <subcellularLocation>
        <location evidence="2 13">Nucleus</location>
    </subcellularLocation>
</comment>
<dbReference type="Pfam" id="PF21292">
    <property type="entry name" value="EME1-MUS81_C"/>
    <property type="match status" value="1"/>
</dbReference>
<dbReference type="GO" id="GO:0000712">
    <property type="term" value="P:resolution of meiotic recombination intermediates"/>
    <property type="evidence" value="ECO:0007669"/>
    <property type="project" value="TreeGrafter"/>
</dbReference>
<feature type="domain" description="ERCC4" evidence="14">
    <location>
        <begin position="101"/>
        <end position="211"/>
    </location>
</feature>
<dbReference type="Proteomes" id="UP000014500">
    <property type="component" value="Unassembled WGS sequence"/>
</dbReference>
<evidence type="ECO:0000313" key="16">
    <source>
        <dbReference type="Proteomes" id="UP000014500"/>
    </source>
</evidence>
<protein>
    <recommendedName>
        <fullName evidence="13">Crossover junction endonuclease MUS81</fullName>
        <ecNumber evidence="13">3.1.22.-</ecNumber>
    </recommendedName>
</protein>
<dbReference type="GO" id="GO:0046872">
    <property type="term" value="F:metal ion binding"/>
    <property type="evidence" value="ECO:0007669"/>
    <property type="project" value="UniProtKB-UniRule"/>
</dbReference>
<evidence type="ECO:0000256" key="13">
    <source>
        <dbReference type="RuleBase" id="RU369042"/>
    </source>
</evidence>
<proteinExistence type="inferred from homology"/>
<dbReference type="PANTHER" id="PTHR13451">
    <property type="entry name" value="CLASS II CROSSOVER JUNCTION ENDONUCLEASE MUS81"/>
    <property type="match status" value="1"/>
</dbReference>
<dbReference type="GO" id="GO:0006308">
    <property type="term" value="P:DNA catabolic process"/>
    <property type="evidence" value="ECO:0007669"/>
    <property type="project" value="UniProtKB-UniRule"/>
</dbReference>
<keyword evidence="7 13" id="KW-0227">DNA damage</keyword>
<evidence type="ECO:0000259" key="14">
    <source>
        <dbReference type="SMART" id="SM00891"/>
    </source>
</evidence>
<dbReference type="EnsemblMetazoa" id="SMAR010050-RA">
    <property type="protein sequence ID" value="SMAR010050-PA"/>
    <property type="gene ID" value="SMAR010050"/>
</dbReference>
<dbReference type="eggNOG" id="KOG2379">
    <property type="taxonomic scope" value="Eukaryota"/>
</dbReference>
<dbReference type="STRING" id="126957.T1J8L5"/>
<dbReference type="SUPFAM" id="SSF52980">
    <property type="entry name" value="Restriction endonuclease-like"/>
    <property type="match status" value="1"/>
</dbReference>
<comment type="cofactor">
    <cofactor evidence="1 13">
        <name>Mg(2+)</name>
        <dbReference type="ChEBI" id="CHEBI:18420"/>
    </cofactor>
</comment>
<evidence type="ECO:0000256" key="6">
    <source>
        <dbReference type="ARBA" id="ARBA00022759"/>
    </source>
</evidence>
<keyword evidence="16" id="KW-1185">Reference proteome</keyword>
<comment type="subunit">
    <text evidence="13">Interacts with EME1.</text>
</comment>
<sequence>MITLSPNDLTIRDVFVKQLLQLNGVSIDKALAIIEKYSTPSSLIEAYKQCDSEKEKENLISNLKFGLNKRNVGPAIISNSQSLDFSSSNQFCLRPEQYEIVLCVDNCETASGEPNSRKLMLQNELRKNGVTFDIRKLHVGDYAWVAREKVSLIPGQLRLPKGRELVLDHIVERKRMDDLSSSIKDGRFHEQKFRMKECGLRHPIYLVEEIGTSTSLPESTLIQAISNTQSTSHQGNA</sequence>
<dbReference type="AlphaFoldDB" id="T1J8L5"/>
<keyword evidence="8 13" id="KW-0378">Hydrolase</keyword>
<keyword evidence="4 13" id="KW-0540">Nuclease</keyword>
<evidence type="ECO:0000256" key="11">
    <source>
        <dbReference type="ARBA" id="ARBA00023204"/>
    </source>
</evidence>
<evidence type="ECO:0000313" key="15">
    <source>
        <dbReference type="EnsemblMetazoa" id="SMAR010050-PA"/>
    </source>
</evidence>
<dbReference type="CDD" id="cd20074">
    <property type="entry name" value="XPF_nuclease_Mus81"/>
    <property type="match status" value="1"/>
</dbReference>
<evidence type="ECO:0000256" key="7">
    <source>
        <dbReference type="ARBA" id="ARBA00022763"/>
    </source>
</evidence>
<keyword evidence="6 13" id="KW-0255">Endonuclease</keyword>
<dbReference type="GO" id="GO:0031573">
    <property type="term" value="P:mitotic intra-S DNA damage checkpoint signaling"/>
    <property type="evidence" value="ECO:0007669"/>
    <property type="project" value="TreeGrafter"/>
</dbReference>
<dbReference type="InterPro" id="IPR006166">
    <property type="entry name" value="ERCC4_domain"/>
</dbReference>
<name>T1J8L5_STRMM</name>
<evidence type="ECO:0000256" key="5">
    <source>
        <dbReference type="ARBA" id="ARBA00022723"/>
    </source>
</evidence>
<dbReference type="GO" id="GO:0000727">
    <property type="term" value="P:double-strand break repair via break-induced replication"/>
    <property type="evidence" value="ECO:0007669"/>
    <property type="project" value="UniProtKB-UniRule"/>
</dbReference>
<dbReference type="PANTHER" id="PTHR13451:SF0">
    <property type="entry name" value="CROSSOVER JUNCTION ENDONUCLEASE MUS81"/>
    <property type="match status" value="1"/>
</dbReference>
<dbReference type="InterPro" id="IPR047416">
    <property type="entry name" value="XPF_nuclease_Mus81"/>
</dbReference>